<proteinExistence type="predicted"/>
<evidence type="ECO:0000256" key="1">
    <source>
        <dbReference type="SAM" id="Phobius"/>
    </source>
</evidence>
<sequence>MGISVALGILLTPVSAGSSLAMVSVVTALVSTGLAVAQQFVAESAPKTAAILGWAALGMGIVSGVSSAVLSRMLPEEKSLLSLLKGLINRPCGGLMIEETGVTGRTTETCGAFAPPQRIYPLGVVPDGEGGHSLSFAKGRRVNGIPHLDVYGHGGYGPDGVGYCHVDERSLNATELNEHLLQHVENYSEYDSVRLITCFSADEGYQGESSLASQFAQLSQKNIIAFNGIVNKRFLSGLTGVIMDGAAVNRFKEFNDDLLEVRRFLNERYPPLNTKMEVAGTARLFKPF</sequence>
<dbReference type="EMBL" id="JRXE01000008">
    <property type="protein sequence ID" value="KOC90837.1"/>
    <property type="molecule type" value="Genomic_DNA"/>
</dbReference>
<evidence type="ECO:0000313" key="5">
    <source>
        <dbReference type="Proteomes" id="UP000037088"/>
    </source>
</evidence>
<evidence type="ECO:0000313" key="3">
    <source>
        <dbReference type="EMBL" id="KOC94263.1"/>
    </source>
</evidence>
<organism evidence="2 5">
    <name type="scientific">Winslowiella iniecta</name>
    <dbReference type="NCBI Taxonomy" id="1560201"/>
    <lineage>
        <taxon>Bacteria</taxon>
        <taxon>Pseudomonadati</taxon>
        <taxon>Pseudomonadota</taxon>
        <taxon>Gammaproteobacteria</taxon>
        <taxon>Enterobacterales</taxon>
        <taxon>Erwiniaceae</taxon>
        <taxon>Winslowiella</taxon>
    </lineage>
</organism>
<dbReference type="STRING" id="1560201.NG42_07155"/>
<gene>
    <name evidence="2" type="ORF">NG42_07155</name>
    <name evidence="3" type="ORF">NG43_06230</name>
</gene>
<protein>
    <submittedName>
        <fullName evidence="2">Uncharacterized protein</fullName>
    </submittedName>
</protein>
<keyword evidence="1" id="KW-0812">Transmembrane</keyword>
<name>A0A0L7T634_9GAMM</name>
<reference evidence="4 5" key="1">
    <citation type="journal article" date="2015" name="Int. J. Syst. Evol. Microbiol.">
        <title>Erwinia iniecta sp. nov., isolated from Russian wheat aphids (Diuraphis noxia).</title>
        <authorList>
            <person name="Campillo T."/>
            <person name="Luna E."/>
            <person name="Portier P."/>
            <person name="Fischer-Le Saux M."/>
            <person name="Lapitan N."/>
            <person name="Tisserat N.A."/>
            <person name="Leach J.E."/>
        </authorList>
    </citation>
    <scope>NUCLEOTIDE SEQUENCE [LARGE SCALE GENOMIC DNA]</scope>
    <source>
        <strain evidence="2 5">B120</strain>
        <strain evidence="3 4">B149</strain>
    </source>
</reference>
<feature type="transmembrane region" description="Helical" evidence="1">
    <location>
        <begin position="52"/>
        <end position="70"/>
    </location>
</feature>
<keyword evidence="1" id="KW-0472">Membrane</keyword>
<evidence type="ECO:0000313" key="4">
    <source>
        <dbReference type="Proteomes" id="UP000036851"/>
    </source>
</evidence>
<dbReference type="Proteomes" id="UP000036851">
    <property type="component" value="Unassembled WGS sequence"/>
</dbReference>
<accession>A0A0L7T634</accession>
<comment type="caution">
    <text evidence="2">The sequence shown here is derived from an EMBL/GenBank/DDBJ whole genome shotgun (WGS) entry which is preliminary data.</text>
</comment>
<dbReference type="AlphaFoldDB" id="A0A0L7T634"/>
<dbReference type="PATRIC" id="fig|1560201.3.peg.1525"/>
<evidence type="ECO:0000313" key="2">
    <source>
        <dbReference type="EMBL" id="KOC90837.1"/>
    </source>
</evidence>
<keyword evidence="5" id="KW-1185">Reference proteome</keyword>
<keyword evidence="1" id="KW-1133">Transmembrane helix</keyword>
<dbReference type="Proteomes" id="UP000037088">
    <property type="component" value="Unassembled WGS sequence"/>
</dbReference>
<dbReference type="EMBL" id="JRXF01000007">
    <property type="protein sequence ID" value="KOC94263.1"/>
    <property type="molecule type" value="Genomic_DNA"/>
</dbReference>